<dbReference type="InterPro" id="IPR036388">
    <property type="entry name" value="WH-like_DNA-bd_sf"/>
</dbReference>
<organism evidence="6 7">
    <name type="scientific">Oryza glaberrima</name>
    <name type="common">African rice</name>
    <dbReference type="NCBI Taxonomy" id="4538"/>
    <lineage>
        <taxon>Eukaryota</taxon>
        <taxon>Viridiplantae</taxon>
        <taxon>Streptophyta</taxon>
        <taxon>Embryophyta</taxon>
        <taxon>Tracheophyta</taxon>
        <taxon>Spermatophyta</taxon>
        <taxon>Magnoliopsida</taxon>
        <taxon>Liliopsida</taxon>
        <taxon>Poales</taxon>
        <taxon>Poaceae</taxon>
        <taxon>BOP clade</taxon>
        <taxon>Oryzoideae</taxon>
        <taxon>Oryzeae</taxon>
        <taxon>Oryzinae</taxon>
        <taxon>Oryza</taxon>
    </lineage>
</organism>
<dbReference type="Proteomes" id="UP000007306">
    <property type="component" value="Chromosome 10"/>
</dbReference>
<feature type="region of interest" description="Disordered" evidence="3">
    <location>
        <begin position="174"/>
        <end position="214"/>
    </location>
</feature>
<protein>
    <recommendedName>
        <fullName evidence="5">HTH La-type RNA-binding domain-containing protein</fullName>
    </recommendedName>
</protein>
<evidence type="ECO:0000313" key="6">
    <source>
        <dbReference type="EnsemblPlants" id="ORGLA10G0099500.1"/>
    </source>
</evidence>
<evidence type="ECO:0000256" key="3">
    <source>
        <dbReference type="SAM" id="MobiDB-lite"/>
    </source>
</evidence>
<dbReference type="CDD" id="cd07323">
    <property type="entry name" value="LAM"/>
    <property type="match status" value="1"/>
</dbReference>
<feature type="signal peptide" evidence="4">
    <location>
        <begin position="1"/>
        <end position="22"/>
    </location>
</feature>
<accession>I1QUW2</accession>
<feature type="compositionally biased region" description="Gly residues" evidence="3">
    <location>
        <begin position="204"/>
        <end position="214"/>
    </location>
</feature>
<evidence type="ECO:0000259" key="5">
    <source>
        <dbReference type="PROSITE" id="PS50961"/>
    </source>
</evidence>
<name>I1QUW2_ORYGL</name>
<dbReference type="InterPro" id="IPR045180">
    <property type="entry name" value="La_dom_prot"/>
</dbReference>
<dbReference type="InterPro" id="IPR036390">
    <property type="entry name" value="WH_DNA-bd_sf"/>
</dbReference>
<dbReference type="Pfam" id="PF05383">
    <property type="entry name" value="La"/>
    <property type="match status" value="1"/>
</dbReference>
<feature type="domain" description="HTH La-type RNA-binding" evidence="5">
    <location>
        <begin position="257"/>
        <end position="332"/>
    </location>
</feature>
<dbReference type="InterPro" id="IPR006630">
    <property type="entry name" value="La_HTH"/>
</dbReference>
<reference evidence="6" key="1">
    <citation type="submission" date="2015-06" db="UniProtKB">
        <authorList>
            <consortium name="EnsemblPlants"/>
        </authorList>
    </citation>
    <scope>IDENTIFICATION</scope>
</reference>
<dbReference type="Gene3D" id="1.10.10.10">
    <property type="entry name" value="Winged helix-like DNA-binding domain superfamily/Winged helix DNA-binding domain"/>
    <property type="match status" value="1"/>
</dbReference>
<evidence type="ECO:0000313" key="7">
    <source>
        <dbReference type="Proteomes" id="UP000007306"/>
    </source>
</evidence>
<keyword evidence="1 2" id="KW-0694">RNA-binding</keyword>
<keyword evidence="7" id="KW-1185">Reference proteome</keyword>
<dbReference type="SMART" id="SM00715">
    <property type="entry name" value="LA"/>
    <property type="match status" value="1"/>
</dbReference>
<evidence type="ECO:0000256" key="1">
    <source>
        <dbReference type="ARBA" id="ARBA00022884"/>
    </source>
</evidence>
<dbReference type="Gramene" id="ORGLA10G0099500.1">
    <property type="protein sequence ID" value="ORGLA10G0099500.1"/>
    <property type="gene ID" value="ORGLA10G0099500"/>
</dbReference>
<dbReference type="HOGENOM" id="CLU_837784_0_0_1"/>
<proteinExistence type="predicted"/>
<dbReference type="AlphaFoldDB" id="I1QUW2"/>
<dbReference type="PANTHER" id="PTHR22792">
    <property type="entry name" value="LUPUS LA PROTEIN-RELATED"/>
    <property type="match status" value="1"/>
</dbReference>
<evidence type="ECO:0000256" key="2">
    <source>
        <dbReference type="PROSITE-ProRule" id="PRU00332"/>
    </source>
</evidence>
<dbReference type="STRING" id="4538.I1QUW2"/>
<dbReference type="PROSITE" id="PS50961">
    <property type="entry name" value="HTH_LA"/>
    <property type="match status" value="1"/>
</dbReference>
<keyword evidence="4" id="KW-0732">Signal</keyword>
<dbReference type="eggNOG" id="KOG2590">
    <property type="taxonomic scope" value="Eukaryota"/>
</dbReference>
<feature type="chain" id="PRO_5003650558" description="HTH La-type RNA-binding domain-containing protein" evidence="4">
    <location>
        <begin position="23"/>
        <end position="332"/>
    </location>
</feature>
<reference evidence="6 7" key="2">
    <citation type="submission" date="2018-04" db="EMBL/GenBank/DDBJ databases">
        <title>OglaRS2 (Oryza glaberrima Reference Sequence Version 2).</title>
        <authorList>
            <person name="Zhang J."/>
            <person name="Kudrna D."/>
            <person name="Lee S."/>
            <person name="Talag J."/>
            <person name="Rajasekar S."/>
            <person name="Wing R.A."/>
        </authorList>
    </citation>
    <scope>NUCLEOTIDE SEQUENCE [LARGE SCALE GENOMIC DNA]</scope>
    <source>
        <strain evidence="6 7">cv. IRGC 96717</strain>
    </source>
</reference>
<dbReference type="OMA" id="DGWRGHH"/>
<dbReference type="GO" id="GO:0003723">
    <property type="term" value="F:RNA binding"/>
    <property type="evidence" value="ECO:0007669"/>
    <property type="project" value="UniProtKB-UniRule"/>
</dbReference>
<sequence length="332" mass="37434">MGMTRSLARWFFALRWWRAAACARDRRGGELVGDGDVLRRERRFYQRAFTLRIRLGLDQYSIGDFDLEYHTDFNYTFAPIYTLILHMAADSVPLTSSTNAADPSYVTSSRRTTAATGQINLLLNLEIMATTTAATPLSTMNAVAALTSITPRSSDRPTTCQSSNHRVVDINYHQDQQNRGGGDSSEHLRLGGGGRRGGRPMPGRGYGSGHRGGYGFHRHRRDGWRGHHGFAFPLPQQNIMPLIPFSVPPHMEQPEAPLTAEEREKKMREQIEYYFSENNLCSDVYLKGWMNQQGWVPLTLVAGFPRVQALTTDYETVQRSVLSSTEVELQQC</sequence>
<evidence type="ECO:0000256" key="4">
    <source>
        <dbReference type="SAM" id="SignalP"/>
    </source>
</evidence>
<dbReference type="SUPFAM" id="SSF46785">
    <property type="entry name" value="Winged helix' DNA-binding domain"/>
    <property type="match status" value="1"/>
</dbReference>
<dbReference type="EnsemblPlants" id="ORGLA10G0099500.1">
    <property type="protein sequence ID" value="ORGLA10G0099500.1"/>
    <property type="gene ID" value="ORGLA10G0099500"/>
</dbReference>